<protein>
    <submittedName>
        <fullName evidence="2">Uncharacterized protein</fullName>
    </submittedName>
</protein>
<dbReference type="SUPFAM" id="SSF49785">
    <property type="entry name" value="Galactose-binding domain-like"/>
    <property type="match status" value="1"/>
</dbReference>
<keyword evidence="1" id="KW-1133">Transmembrane helix</keyword>
<dbReference type="Gene3D" id="2.60.120.430">
    <property type="entry name" value="Galactose-binding lectin"/>
    <property type="match status" value="1"/>
</dbReference>
<keyword evidence="1" id="KW-0472">Membrane</keyword>
<feature type="transmembrane region" description="Helical" evidence="1">
    <location>
        <begin position="138"/>
        <end position="156"/>
    </location>
</feature>
<name>A0A3B1ABD0_9ZZZZ</name>
<dbReference type="AlphaFoldDB" id="A0A3B1ABD0"/>
<proteinExistence type="predicted"/>
<reference evidence="2" key="1">
    <citation type="submission" date="2018-06" db="EMBL/GenBank/DDBJ databases">
        <authorList>
            <person name="Zhirakovskaya E."/>
        </authorList>
    </citation>
    <scope>NUCLEOTIDE SEQUENCE</scope>
</reference>
<sequence>MFLELKNTWAKSANSMFVILFSLLLIYLVFFLDVDITRYRSIQQIWNLGHVFLFFGLSYLVVKAALNHSGYSVYTQFGLISVGAVLLGILIEYLQTLTGRDQSSYDVLLDWLGACIAFVVFSNALLKASRFVRISFRTGVIILMLLSLMPMLNIIIDDIQQRNQFPILVANESVRELSRFHKNNVTLRFVANVTEKPNKKVLRMDFIPGLNPTASLGAFNQNWSQYNYLSFDIFSPISVASLNVRIHDQRHERNGYRYRDRFNYSIQLSSGWNKIKISLADVKNAPLKRDMNMQEIQQLMFFKLNLRQPIYFLLGPVKLEK</sequence>
<accession>A0A3B1ABD0</accession>
<feature type="transmembrane region" description="Helical" evidence="1">
    <location>
        <begin position="107"/>
        <end position="126"/>
    </location>
</feature>
<dbReference type="EMBL" id="UOFT01000003">
    <property type="protein sequence ID" value="VAW91044.1"/>
    <property type="molecule type" value="Genomic_DNA"/>
</dbReference>
<dbReference type="NCBIfam" id="NF037970">
    <property type="entry name" value="vanZ_1"/>
    <property type="match status" value="1"/>
</dbReference>
<feature type="transmembrane region" description="Helical" evidence="1">
    <location>
        <begin position="74"/>
        <end position="95"/>
    </location>
</feature>
<keyword evidence="1" id="KW-0812">Transmembrane</keyword>
<dbReference type="InterPro" id="IPR008979">
    <property type="entry name" value="Galactose-bd-like_sf"/>
</dbReference>
<evidence type="ECO:0000256" key="1">
    <source>
        <dbReference type="SAM" id="Phobius"/>
    </source>
</evidence>
<organism evidence="2">
    <name type="scientific">hydrothermal vent metagenome</name>
    <dbReference type="NCBI Taxonomy" id="652676"/>
    <lineage>
        <taxon>unclassified sequences</taxon>
        <taxon>metagenomes</taxon>
        <taxon>ecological metagenomes</taxon>
    </lineage>
</organism>
<gene>
    <name evidence="2" type="ORF">MNBD_GAMMA23-2577</name>
</gene>
<feature type="transmembrane region" description="Helical" evidence="1">
    <location>
        <begin position="12"/>
        <end position="32"/>
    </location>
</feature>
<feature type="transmembrane region" description="Helical" evidence="1">
    <location>
        <begin position="44"/>
        <end position="62"/>
    </location>
</feature>
<evidence type="ECO:0000313" key="2">
    <source>
        <dbReference type="EMBL" id="VAW91044.1"/>
    </source>
</evidence>